<keyword evidence="2" id="KW-0378">Hydrolase</keyword>
<accession>A0ABM7WP73</accession>
<dbReference type="InterPro" id="IPR004843">
    <property type="entry name" value="Calcineurin-like_PHP"/>
</dbReference>
<dbReference type="Pfam" id="PF00149">
    <property type="entry name" value="Metallophos"/>
    <property type="match status" value="1"/>
</dbReference>
<dbReference type="SUPFAM" id="SSF56300">
    <property type="entry name" value="Metallo-dependent phosphatases"/>
    <property type="match status" value="1"/>
</dbReference>
<organism evidence="4 5">
    <name type="scientific">Anaeromyxobacter oryzae</name>
    <dbReference type="NCBI Taxonomy" id="2918170"/>
    <lineage>
        <taxon>Bacteria</taxon>
        <taxon>Pseudomonadati</taxon>
        <taxon>Myxococcota</taxon>
        <taxon>Myxococcia</taxon>
        <taxon>Myxococcales</taxon>
        <taxon>Cystobacterineae</taxon>
        <taxon>Anaeromyxobacteraceae</taxon>
        <taxon>Anaeromyxobacter</taxon>
    </lineage>
</organism>
<reference evidence="5" key="1">
    <citation type="journal article" date="2022" name="Int. J. Syst. Evol. Microbiol.">
        <title>Anaeromyxobacter oryzae sp. nov., Anaeromyxobacter diazotrophicus sp. nov. and Anaeromyxobacter paludicola sp. nov., isolated from paddy soils.</title>
        <authorList>
            <person name="Itoh H."/>
            <person name="Xu Z."/>
            <person name="Mise K."/>
            <person name="Masuda Y."/>
            <person name="Ushijima N."/>
            <person name="Hayakawa C."/>
            <person name="Shiratori Y."/>
            <person name="Senoo K."/>
        </authorList>
    </citation>
    <scope>NUCLEOTIDE SEQUENCE [LARGE SCALE GENOMIC DNA]</scope>
    <source>
        <strain evidence="5">Red232</strain>
    </source>
</reference>
<dbReference type="PANTHER" id="PTHR10161:SF14">
    <property type="entry name" value="TARTRATE-RESISTANT ACID PHOSPHATASE TYPE 5"/>
    <property type="match status" value="1"/>
</dbReference>
<evidence type="ECO:0000313" key="4">
    <source>
        <dbReference type="EMBL" id="BDG01263.1"/>
    </source>
</evidence>
<dbReference type="PANTHER" id="PTHR10161">
    <property type="entry name" value="TARTRATE-RESISTANT ACID PHOSPHATASE TYPE 5"/>
    <property type="match status" value="1"/>
</dbReference>
<evidence type="ECO:0000259" key="3">
    <source>
        <dbReference type="Pfam" id="PF00149"/>
    </source>
</evidence>
<name>A0ABM7WP73_9BACT</name>
<protein>
    <recommendedName>
        <fullName evidence="3">Calcineurin-like phosphoesterase domain-containing protein</fullName>
    </recommendedName>
</protein>
<keyword evidence="5" id="KW-1185">Reference proteome</keyword>
<evidence type="ECO:0000256" key="1">
    <source>
        <dbReference type="ARBA" id="ARBA00022729"/>
    </source>
</evidence>
<dbReference type="EMBL" id="AP025591">
    <property type="protein sequence ID" value="BDG01263.1"/>
    <property type="molecule type" value="Genomic_DNA"/>
</dbReference>
<sequence>MAGDPREGQAPRVDHSLDTAALEWMRGVALVAALLLGCVHDVYELDPLAPAPPPRPAEVRILVFGDFGYSTPAQGLVARAIRRESAAHPFDLAIQLGDNLYYCGPDPARAGADACRFLPDGAAVAPGAATDDPAFRRKNEAALGALRARDGGPLPMYLALGNHDVGWGGGRCAVKGLSVDEASRRRACLEVAHRSTGWTMPARHYVVDRGPVRLIVIDTNVAVADYGGFTLEDELAFVREAVAPCGGAGPMCFLVGHHPPAAAHGYRVGPGPSPFRARMARLVLAAGGRAVAFLGGHVHTLEHLSLGSMEVFVSGSTAMGGFMPFKVRTPAAAQVHFATSAWGYAILEADAQGWRVRFEDFQGAALHCCDAGRDGPCRPVECR</sequence>
<keyword evidence="1" id="KW-0732">Signal</keyword>
<dbReference type="InterPro" id="IPR051558">
    <property type="entry name" value="Metallophosphoesterase_PAP"/>
</dbReference>
<dbReference type="InterPro" id="IPR029052">
    <property type="entry name" value="Metallo-depent_PP-like"/>
</dbReference>
<dbReference type="Proteomes" id="UP001162891">
    <property type="component" value="Chromosome"/>
</dbReference>
<proteinExistence type="predicted"/>
<feature type="domain" description="Calcineurin-like phosphoesterase" evidence="3">
    <location>
        <begin position="60"/>
        <end position="300"/>
    </location>
</feature>
<evidence type="ECO:0000256" key="2">
    <source>
        <dbReference type="ARBA" id="ARBA00022801"/>
    </source>
</evidence>
<dbReference type="Gene3D" id="3.60.21.10">
    <property type="match status" value="1"/>
</dbReference>
<evidence type="ECO:0000313" key="5">
    <source>
        <dbReference type="Proteomes" id="UP001162891"/>
    </source>
</evidence>
<gene>
    <name evidence="4" type="ORF">AMOR_02590</name>
</gene>